<evidence type="ECO:0000313" key="2">
    <source>
        <dbReference type="Proteomes" id="UP000033847"/>
    </source>
</evidence>
<proteinExistence type="predicted"/>
<dbReference type="AlphaFoldDB" id="A0A0G1AYQ4"/>
<gene>
    <name evidence="1" type="ORF">UV00_C0003G0038</name>
</gene>
<accession>A0A0G1AYQ4</accession>
<evidence type="ECO:0000313" key="1">
    <source>
        <dbReference type="EMBL" id="KKS39206.1"/>
    </source>
</evidence>
<protein>
    <submittedName>
        <fullName evidence="1">Uncharacterized protein</fullName>
    </submittedName>
</protein>
<reference evidence="1 2" key="1">
    <citation type="journal article" date="2015" name="Nature">
        <title>rRNA introns, odd ribosomes, and small enigmatic genomes across a large radiation of phyla.</title>
        <authorList>
            <person name="Brown C.T."/>
            <person name="Hug L.A."/>
            <person name="Thomas B.C."/>
            <person name="Sharon I."/>
            <person name="Castelle C.J."/>
            <person name="Singh A."/>
            <person name="Wilkins M.J."/>
            <person name="Williams K.H."/>
            <person name="Banfield J.F."/>
        </authorList>
    </citation>
    <scope>NUCLEOTIDE SEQUENCE [LARGE SCALE GENOMIC DNA]</scope>
</reference>
<comment type="caution">
    <text evidence="1">The sequence shown here is derived from an EMBL/GenBank/DDBJ whole genome shotgun (WGS) entry which is preliminary data.</text>
</comment>
<name>A0A0G1AYQ4_UNCKA</name>
<sequence>MKKTVMEVLLFIFVLLLFLDFKVMAPIAQELLRGAPMSREQFVSAKAPDYTATPTPFQPFRSTPVSVDQPVLSMTVAAPETTPEPTLQVNPYDFKGIRFDSFDTIEIWFFPTPGDPFSVSFTPVIPVNGPDDYKPGIYKSGVWADDWGNVTVNPHSGCFKYRGKSGWTELEGEYLRRHFEGGGCDDALTDLSESRMSTAIEELKKSPVVLKQKDVSVELLLIGAGIIKYENLSSVRSMDPTELSQLIGVSLNDRSIVIITSARDIFHEPWYSSERLIVILEYRRQ</sequence>
<organism evidence="1 2">
    <name type="scientific">candidate division WWE3 bacterium GW2011_GWF1_42_14</name>
    <dbReference type="NCBI Taxonomy" id="1619138"/>
    <lineage>
        <taxon>Bacteria</taxon>
        <taxon>Katanobacteria</taxon>
    </lineage>
</organism>
<dbReference type="PATRIC" id="fig|1619138.3.peg.167"/>
<dbReference type="Proteomes" id="UP000033847">
    <property type="component" value="Unassembled WGS sequence"/>
</dbReference>
<dbReference type="EMBL" id="LCCU01000003">
    <property type="protein sequence ID" value="KKS39206.1"/>
    <property type="molecule type" value="Genomic_DNA"/>
</dbReference>